<dbReference type="Pfam" id="PF07589">
    <property type="entry name" value="PEP-CTERM"/>
    <property type="match status" value="1"/>
</dbReference>
<sequence length="215" mass="21839">MRLSIPPKVYISAAIGIGVVTAVAHAAVTNGAIFNREIGAEASSGTNALRSAGSGGASRKAFASTDNGLTYFFTPPGRRDVAEPPSLDLRPLGYAPIPTGTDSVNYPTYDTPSFNDVVRGVEAGTAPFPMRAGPTDRGINTLALLGSGSSGGAFSEVVGGASRAPVPARVTTPPVDLTPPLNVTPVPEPGIWAMLLAGLGVITLAGASRSRQTRL</sequence>
<comment type="caution">
    <text evidence="3">The sequence shown here is derived from an EMBL/GenBank/DDBJ whole genome shotgun (WGS) entry which is preliminary data.</text>
</comment>
<dbReference type="InterPro" id="IPR013424">
    <property type="entry name" value="Ice-binding_C"/>
</dbReference>
<reference evidence="3 4" key="1">
    <citation type="journal article" date="2022" name="Int. J. Syst. Evol. Microbiol.">
        <title>Noviherbaspirillum aridicola sp. nov., isolated from an arid soil in Pakistan.</title>
        <authorList>
            <person name="Khan I.U."/>
            <person name="Saqib M."/>
            <person name="Amin A."/>
            <person name="Hussain F."/>
            <person name="Li L."/>
            <person name="Liu Y.H."/>
            <person name="Fang B.Z."/>
            <person name="Ahmed I."/>
            <person name="Li W.J."/>
        </authorList>
    </citation>
    <scope>NUCLEOTIDE SEQUENCE [LARGE SCALE GENOMIC DNA]</scope>
    <source>
        <strain evidence="3 4">NCCP-691</strain>
    </source>
</reference>
<accession>A0ABQ4Q5M2</accession>
<gene>
    <name evidence="3" type="ORF">NCCP691_25140</name>
</gene>
<organism evidence="3 4">
    <name type="scientific">Noviherbaspirillum aridicola</name>
    <dbReference type="NCBI Taxonomy" id="2849687"/>
    <lineage>
        <taxon>Bacteria</taxon>
        <taxon>Pseudomonadati</taxon>
        <taxon>Pseudomonadota</taxon>
        <taxon>Betaproteobacteria</taxon>
        <taxon>Burkholderiales</taxon>
        <taxon>Oxalobacteraceae</taxon>
        <taxon>Noviherbaspirillum</taxon>
    </lineage>
</organism>
<feature type="domain" description="Ice-binding protein C-terminal" evidence="2">
    <location>
        <begin position="185"/>
        <end position="209"/>
    </location>
</feature>
<feature type="signal peptide" evidence="1">
    <location>
        <begin position="1"/>
        <end position="26"/>
    </location>
</feature>
<evidence type="ECO:0000313" key="4">
    <source>
        <dbReference type="Proteomes" id="UP000887222"/>
    </source>
</evidence>
<dbReference type="EMBL" id="BPMK01000010">
    <property type="protein sequence ID" value="GIZ52500.1"/>
    <property type="molecule type" value="Genomic_DNA"/>
</dbReference>
<keyword evidence="4" id="KW-1185">Reference proteome</keyword>
<dbReference type="NCBIfam" id="TIGR02595">
    <property type="entry name" value="PEP_CTERM"/>
    <property type="match status" value="1"/>
</dbReference>
<feature type="chain" id="PRO_5045436098" description="Ice-binding protein C-terminal domain-containing protein" evidence="1">
    <location>
        <begin position="27"/>
        <end position="215"/>
    </location>
</feature>
<dbReference type="Proteomes" id="UP000887222">
    <property type="component" value="Unassembled WGS sequence"/>
</dbReference>
<keyword evidence="1" id="KW-0732">Signal</keyword>
<evidence type="ECO:0000313" key="3">
    <source>
        <dbReference type="EMBL" id="GIZ52500.1"/>
    </source>
</evidence>
<dbReference type="RefSeq" id="WP_220808848.1">
    <property type="nucleotide sequence ID" value="NZ_BPMK01000010.1"/>
</dbReference>
<name>A0ABQ4Q5M2_9BURK</name>
<evidence type="ECO:0000259" key="2">
    <source>
        <dbReference type="Pfam" id="PF07589"/>
    </source>
</evidence>
<proteinExistence type="predicted"/>
<evidence type="ECO:0000256" key="1">
    <source>
        <dbReference type="SAM" id="SignalP"/>
    </source>
</evidence>
<protein>
    <recommendedName>
        <fullName evidence="2">Ice-binding protein C-terminal domain-containing protein</fullName>
    </recommendedName>
</protein>